<dbReference type="HOGENOM" id="CLU_1713389_0_0_1"/>
<dbReference type="Proteomes" id="UP000027222">
    <property type="component" value="Unassembled WGS sequence"/>
</dbReference>
<sequence length="153" mass="16351">MPQRGSQTRAGVDLGGEFGVGTLLVMAKIPTSPPTRPFVPPPPPPPPPPPHVRSPVVPPYRNSTPGALTANLLVHPTCSSFPPPAPNVQPPQREGRRPTGGLGGEFGVDAALESDEVNFVDRPRKCCCETYHATEHATKMWSTLMSMQLLEGM</sequence>
<name>A0A067SU67_GALM3</name>
<reference evidence="3" key="1">
    <citation type="journal article" date="2014" name="Proc. Natl. Acad. Sci. U.S.A.">
        <title>Extensive sampling of basidiomycete genomes demonstrates inadequacy of the white-rot/brown-rot paradigm for wood decay fungi.</title>
        <authorList>
            <person name="Riley R."/>
            <person name="Salamov A.A."/>
            <person name="Brown D.W."/>
            <person name="Nagy L.G."/>
            <person name="Floudas D."/>
            <person name="Held B.W."/>
            <person name="Levasseur A."/>
            <person name="Lombard V."/>
            <person name="Morin E."/>
            <person name="Otillar R."/>
            <person name="Lindquist E.A."/>
            <person name="Sun H."/>
            <person name="LaButti K.M."/>
            <person name="Schmutz J."/>
            <person name="Jabbour D."/>
            <person name="Luo H."/>
            <person name="Baker S.E."/>
            <person name="Pisabarro A.G."/>
            <person name="Walton J.D."/>
            <person name="Blanchette R.A."/>
            <person name="Henrissat B."/>
            <person name="Martin F."/>
            <person name="Cullen D."/>
            <person name="Hibbett D.S."/>
            <person name="Grigoriev I.V."/>
        </authorList>
    </citation>
    <scope>NUCLEOTIDE SEQUENCE [LARGE SCALE GENOMIC DNA]</scope>
    <source>
        <strain evidence="3">CBS 339.88</strain>
    </source>
</reference>
<feature type="compositionally biased region" description="Pro residues" evidence="1">
    <location>
        <begin position="31"/>
        <end position="58"/>
    </location>
</feature>
<evidence type="ECO:0000256" key="1">
    <source>
        <dbReference type="SAM" id="MobiDB-lite"/>
    </source>
</evidence>
<evidence type="ECO:0000313" key="3">
    <source>
        <dbReference type="Proteomes" id="UP000027222"/>
    </source>
</evidence>
<dbReference type="AlphaFoldDB" id="A0A067SU67"/>
<gene>
    <name evidence="2" type="ORF">GALMADRAFT_143961</name>
</gene>
<feature type="region of interest" description="Disordered" evidence="1">
    <location>
        <begin position="29"/>
        <end position="106"/>
    </location>
</feature>
<evidence type="ECO:0000313" key="2">
    <source>
        <dbReference type="EMBL" id="KDR71259.1"/>
    </source>
</evidence>
<protein>
    <submittedName>
        <fullName evidence="2">Uncharacterized protein</fullName>
    </submittedName>
</protein>
<proteinExistence type="predicted"/>
<accession>A0A067SU67</accession>
<keyword evidence="3" id="KW-1185">Reference proteome</keyword>
<dbReference type="EMBL" id="KL142393">
    <property type="protein sequence ID" value="KDR71259.1"/>
    <property type="molecule type" value="Genomic_DNA"/>
</dbReference>
<organism evidence="2 3">
    <name type="scientific">Galerina marginata (strain CBS 339.88)</name>
    <dbReference type="NCBI Taxonomy" id="685588"/>
    <lineage>
        <taxon>Eukaryota</taxon>
        <taxon>Fungi</taxon>
        <taxon>Dikarya</taxon>
        <taxon>Basidiomycota</taxon>
        <taxon>Agaricomycotina</taxon>
        <taxon>Agaricomycetes</taxon>
        <taxon>Agaricomycetidae</taxon>
        <taxon>Agaricales</taxon>
        <taxon>Agaricineae</taxon>
        <taxon>Strophariaceae</taxon>
        <taxon>Galerina</taxon>
    </lineage>
</organism>